<keyword evidence="2" id="KW-1185">Reference proteome</keyword>
<protein>
    <submittedName>
        <fullName evidence="1">Head-to-tail adaptor</fullName>
    </submittedName>
</protein>
<gene>
    <name evidence="1" type="primary">7</name>
    <name evidence="1" type="ORF">SEA_SPARTOI_7</name>
</gene>
<organism evidence="1 2">
    <name type="scientific">Rothia phage Spartoi</name>
    <dbReference type="NCBI Taxonomy" id="2483661"/>
    <lineage>
        <taxon>Viruses</taxon>
        <taxon>Duplodnaviria</taxon>
        <taxon>Heunggongvirae</taxon>
        <taxon>Uroviricota</taxon>
        <taxon>Caudoviricetes</taxon>
        <taxon>Spartoivirus</taxon>
        <taxon>Spartoivirus spartoi</taxon>
    </lineage>
</organism>
<dbReference type="RefSeq" id="YP_010755483.1">
    <property type="nucleotide sequence ID" value="NC_073471.1"/>
</dbReference>
<name>A0A5K7NIR2_9CAUD</name>
<accession>A0A5K7NIR2</accession>
<dbReference type="GeneID" id="80020139"/>
<reference evidence="1 2" key="1">
    <citation type="submission" date="2018-10" db="EMBL/GenBank/DDBJ databases">
        <authorList>
            <person name="Smith K."/>
            <person name="Ring A."/>
            <person name="Cross T."/>
            <person name="Beshay M."/>
            <person name="Miah F."/>
            <person name="Nowoslaski J."/>
            <person name="Mia S."/>
            <person name="Micha L."/>
            <person name="Baxter C."/>
            <person name="Ahmad Z."/>
            <person name="Sunnen C.N."/>
            <person name="Janetopoulos C."/>
            <person name="Garlena R.A."/>
            <person name="Russell D.A."/>
            <person name="Pope W.H."/>
            <person name="Jacobs-Sera D."/>
            <person name="Hatfull G.F."/>
        </authorList>
    </citation>
    <scope>NUCLEOTIDE SEQUENCE [LARGE SCALE GENOMIC DNA]</scope>
</reference>
<dbReference type="Pfam" id="PF09355">
    <property type="entry name" value="Phage_Gp19"/>
    <property type="match status" value="1"/>
</dbReference>
<evidence type="ECO:0000313" key="1">
    <source>
        <dbReference type="EMBL" id="AZF88191.1"/>
    </source>
</evidence>
<dbReference type="EMBL" id="MK061416">
    <property type="protein sequence ID" value="AZF88191.1"/>
    <property type="molecule type" value="Genomic_DNA"/>
</dbReference>
<dbReference type="KEGG" id="vg:80020139"/>
<dbReference type="Proteomes" id="UP000325457">
    <property type="component" value="Segment"/>
</dbReference>
<proteinExistence type="predicted"/>
<dbReference type="InterPro" id="IPR018963">
    <property type="entry name" value="Mycophage_D29_Gp19"/>
</dbReference>
<evidence type="ECO:0000313" key="2">
    <source>
        <dbReference type="Proteomes" id="UP000325457"/>
    </source>
</evidence>
<sequence length="126" mass="13650">MTNTFPVVTAEDLRARWPDMPPGSDEHANQLLSDAGVLIRASAPRWDKLERQVIIMVSCAIVKRSIIASVFPDGASSITQTAGPFNQQVSFSNPNGALYLTKAEKKLLGVGAQKAFAYDLMDGSIR</sequence>